<evidence type="ECO:0000256" key="3">
    <source>
        <dbReference type="ARBA" id="ARBA00022989"/>
    </source>
</evidence>
<sequence length="321" mass="35615">MMAMINLCLSLVAIWSLPSVVSQSGALKPWTCRLIEDIDWFGAIIISVALGILLYVLAMVSSSYRRASGPQNIALLTVSCVLLAAFPCWMHYQVKRGKPALIPNRLWKRAAFTSICVSVFFCWASLNGIEYFITLYSVLPTSRGSFRSSNFDPLPCTRRNGDGSQHCHGLPYLSRQSPHSRCRFCSNYYGCSDSYMATVEVGENYWLRPFWALLLSPVNPDVLFTVSNLVISDAFPAEIQSLAGGVFNKVSQFGNSVGLAVNCFNRCLCNRALRPGRASCSSYGGIPRLLLDNFCGHGHRCCHFILRAEERWHSGKKGGLI</sequence>
<reference evidence="8" key="1">
    <citation type="journal article" date="2015" name="PLoS Genet.">
        <title>The dynamic genome and transcriptome of the human fungal pathogen Blastomyces and close relative Emmonsia.</title>
        <authorList>
            <person name="Munoz J.F."/>
            <person name="Gauthier G.M."/>
            <person name="Desjardins C.A."/>
            <person name="Gallo J.E."/>
            <person name="Holder J."/>
            <person name="Sullivan T.D."/>
            <person name="Marty A.J."/>
            <person name="Carmen J.C."/>
            <person name="Chen Z."/>
            <person name="Ding L."/>
            <person name="Gujja S."/>
            <person name="Magrini V."/>
            <person name="Misas E."/>
            <person name="Mitreva M."/>
            <person name="Priest M."/>
            <person name="Saif S."/>
            <person name="Whiston E.A."/>
            <person name="Young S."/>
            <person name="Zeng Q."/>
            <person name="Goldman W.E."/>
            <person name="Mardis E.R."/>
            <person name="Taylor J.W."/>
            <person name="McEwen J.G."/>
            <person name="Clay O.K."/>
            <person name="Klein B.S."/>
            <person name="Cuomo C.A."/>
        </authorList>
    </citation>
    <scope>NUCLEOTIDE SEQUENCE [LARGE SCALE GENOMIC DNA]</scope>
    <source>
        <strain evidence="8">SLH14081</strain>
    </source>
</reference>
<evidence type="ECO:0000256" key="1">
    <source>
        <dbReference type="ARBA" id="ARBA00004141"/>
    </source>
</evidence>
<feature type="transmembrane region" description="Helical" evidence="5">
    <location>
        <begin position="38"/>
        <end position="60"/>
    </location>
</feature>
<feature type="chain" id="PRO_5008107298" evidence="6">
    <location>
        <begin position="23"/>
        <end position="321"/>
    </location>
</feature>
<feature type="signal peptide" evidence="6">
    <location>
        <begin position="1"/>
        <end position="22"/>
    </location>
</feature>
<feature type="transmembrane region" description="Helical" evidence="5">
    <location>
        <begin position="112"/>
        <end position="139"/>
    </location>
</feature>
<dbReference type="PANTHER" id="PTHR42718">
    <property type="entry name" value="MAJOR FACILITATOR SUPERFAMILY MULTIDRUG TRANSPORTER MFSC"/>
    <property type="match status" value="1"/>
</dbReference>
<evidence type="ECO:0000256" key="2">
    <source>
        <dbReference type="ARBA" id="ARBA00022692"/>
    </source>
</evidence>
<proteinExistence type="predicted"/>
<protein>
    <submittedName>
        <fullName evidence="7">MFS transporter</fullName>
    </submittedName>
</protein>
<keyword evidence="3 5" id="KW-1133">Transmembrane helix</keyword>
<dbReference type="RefSeq" id="XP_031576330.1">
    <property type="nucleotide sequence ID" value="XM_031720239.1"/>
</dbReference>
<evidence type="ECO:0000313" key="8">
    <source>
        <dbReference type="Proteomes" id="UP000002038"/>
    </source>
</evidence>
<comment type="subcellular location">
    <subcellularLocation>
        <location evidence="1">Membrane</location>
        <topology evidence="1">Multi-pass membrane protein</topology>
    </subcellularLocation>
</comment>
<dbReference type="GeneID" id="8507155"/>
<accession>A0A179UCD7</accession>
<evidence type="ECO:0000313" key="7">
    <source>
        <dbReference type="EMBL" id="OAT04701.1"/>
    </source>
</evidence>
<dbReference type="AlphaFoldDB" id="A0A179UCD7"/>
<gene>
    <name evidence="7" type="ORF">BDBG_01212</name>
</gene>
<keyword evidence="6" id="KW-0732">Signal</keyword>
<dbReference type="Proteomes" id="UP000002038">
    <property type="component" value="Unassembled WGS sequence"/>
</dbReference>
<dbReference type="GO" id="GO:0016020">
    <property type="term" value="C:membrane"/>
    <property type="evidence" value="ECO:0007669"/>
    <property type="project" value="UniProtKB-SubCell"/>
</dbReference>
<keyword evidence="2 5" id="KW-0812">Transmembrane</keyword>
<organism evidence="7 8">
    <name type="scientific">Blastomyces gilchristii (strain SLH14081)</name>
    <name type="common">Blastomyces dermatitidis</name>
    <dbReference type="NCBI Taxonomy" id="559298"/>
    <lineage>
        <taxon>Eukaryota</taxon>
        <taxon>Fungi</taxon>
        <taxon>Dikarya</taxon>
        <taxon>Ascomycota</taxon>
        <taxon>Pezizomycotina</taxon>
        <taxon>Eurotiomycetes</taxon>
        <taxon>Eurotiomycetidae</taxon>
        <taxon>Onygenales</taxon>
        <taxon>Ajellomycetaceae</taxon>
        <taxon>Blastomyces</taxon>
    </lineage>
</organism>
<dbReference type="VEuPathDB" id="FungiDB:BDBG_01212"/>
<evidence type="ECO:0000256" key="4">
    <source>
        <dbReference type="ARBA" id="ARBA00023136"/>
    </source>
</evidence>
<evidence type="ECO:0000256" key="5">
    <source>
        <dbReference type="SAM" id="Phobius"/>
    </source>
</evidence>
<evidence type="ECO:0000256" key="6">
    <source>
        <dbReference type="SAM" id="SignalP"/>
    </source>
</evidence>
<dbReference type="PANTHER" id="PTHR42718:SF10">
    <property type="entry name" value="TRANSPORTER, PUTATIVE (AFU_ORTHOLOGUE AFUA_8G06760)-RELATED"/>
    <property type="match status" value="1"/>
</dbReference>
<feature type="transmembrane region" description="Helical" evidence="5">
    <location>
        <begin position="72"/>
        <end position="92"/>
    </location>
</feature>
<keyword evidence="8" id="KW-1185">Reference proteome</keyword>
<dbReference type="OrthoDB" id="2130629at2759"/>
<dbReference type="EMBL" id="GG657449">
    <property type="protein sequence ID" value="OAT04701.1"/>
    <property type="molecule type" value="Genomic_DNA"/>
</dbReference>
<keyword evidence="4 5" id="KW-0472">Membrane</keyword>
<dbReference type="KEGG" id="bgh:BDBG_01212"/>
<name>A0A179UCD7_BLAGS</name>